<keyword evidence="10" id="KW-1185">Reference proteome</keyword>
<evidence type="ECO:0000256" key="2">
    <source>
        <dbReference type="ARBA" id="ARBA00022448"/>
    </source>
</evidence>
<dbReference type="GO" id="GO:0016020">
    <property type="term" value="C:membrane"/>
    <property type="evidence" value="ECO:0007669"/>
    <property type="project" value="UniProtKB-SubCell"/>
</dbReference>
<evidence type="ECO:0000256" key="3">
    <source>
        <dbReference type="ARBA" id="ARBA00022692"/>
    </source>
</evidence>
<evidence type="ECO:0000313" key="9">
    <source>
        <dbReference type="EMBL" id="MBB3326076.1"/>
    </source>
</evidence>
<protein>
    <submittedName>
        <fullName evidence="9">Cation diffusion facilitator family transporter</fullName>
    </submittedName>
</protein>
<dbReference type="InterPro" id="IPR040177">
    <property type="entry name" value="SLC30A9"/>
</dbReference>
<dbReference type="PANTHER" id="PTHR13414:SF9">
    <property type="entry name" value="PROTON-COUPLED ZINC ANTIPORTER SLC30A9, MITOCHONDRIAL"/>
    <property type="match status" value="1"/>
</dbReference>
<feature type="transmembrane region" description="Helical" evidence="7">
    <location>
        <begin position="115"/>
        <end position="139"/>
    </location>
</feature>
<dbReference type="GO" id="GO:0008324">
    <property type="term" value="F:monoatomic cation transmembrane transporter activity"/>
    <property type="evidence" value="ECO:0007669"/>
    <property type="project" value="InterPro"/>
</dbReference>
<dbReference type="InterPro" id="IPR027469">
    <property type="entry name" value="Cation_efflux_TMD_sf"/>
</dbReference>
<feature type="transmembrane region" description="Helical" evidence="7">
    <location>
        <begin position="233"/>
        <end position="251"/>
    </location>
</feature>
<dbReference type="Gene3D" id="1.20.1510.10">
    <property type="entry name" value="Cation efflux protein transmembrane domain"/>
    <property type="match status" value="1"/>
</dbReference>
<sequence length="348" mass="37013">MPSAEPVPDGPRPDVSLATGSTDDLVALTPASSRPDEDGKGGGESLFTVILAFAANLVIAVAKSIAAYLTGSASMLAEAAHSWADTGNEIFLLIAQKRSDRTRDERHPLGYGREAFVWSMFAAFGLFTAGAVVSISHGISELRDPEPGSDFLVAYIVLGISFLLEGTSFAQAFRQSRKDAKAYGRTTFGFVLNTSNTTLRAVFFEDSAALLGILIAGTGIVLHQVTGSPVPDALGSIGVGVLLGVVAVILINRNRRFLIGEAIPADARALVLGFLLAQPEVDRVTYLHLEFVGPARYYCVAAIDVVGEASETKVAYLLREVERELEQQDVIEEAVITLSTPEEESILA</sequence>
<evidence type="ECO:0000256" key="6">
    <source>
        <dbReference type="SAM" id="MobiDB-lite"/>
    </source>
</evidence>
<feature type="region of interest" description="Disordered" evidence="6">
    <location>
        <begin position="1"/>
        <end position="21"/>
    </location>
</feature>
<organism evidence="9 10">
    <name type="scientific">Microlunatus antarcticus</name>
    <dbReference type="NCBI Taxonomy" id="53388"/>
    <lineage>
        <taxon>Bacteria</taxon>
        <taxon>Bacillati</taxon>
        <taxon>Actinomycetota</taxon>
        <taxon>Actinomycetes</taxon>
        <taxon>Propionibacteriales</taxon>
        <taxon>Propionibacteriaceae</taxon>
        <taxon>Microlunatus</taxon>
    </lineage>
</organism>
<evidence type="ECO:0000256" key="1">
    <source>
        <dbReference type="ARBA" id="ARBA00004141"/>
    </source>
</evidence>
<dbReference type="EMBL" id="JACHZG010000001">
    <property type="protein sequence ID" value="MBB3326076.1"/>
    <property type="molecule type" value="Genomic_DNA"/>
</dbReference>
<dbReference type="InterPro" id="IPR058533">
    <property type="entry name" value="Cation_efflux_TM"/>
</dbReference>
<comment type="subcellular location">
    <subcellularLocation>
        <location evidence="1">Membrane</location>
        <topology evidence="1">Multi-pass membrane protein</topology>
    </subcellularLocation>
</comment>
<name>A0A7W5P6P6_9ACTN</name>
<dbReference type="NCBIfam" id="TIGR01297">
    <property type="entry name" value="CDF"/>
    <property type="match status" value="1"/>
</dbReference>
<feature type="transmembrane region" description="Helical" evidence="7">
    <location>
        <begin position="151"/>
        <end position="173"/>
    </location>
</feature>
<reference evidence="9 10" key="1">
    <citation type="submission" date="2020-08" db="EMBL/GenBank/DDBJ databases">
        <title>Sequencing the genomes of 1000 actinobacteria strains.</title>
        <authorList>
            <person name="Klenk H.-P."/>
        </authorList>
    </citation>
    <scope>NUCLEOTIDE SEQUENCE [LARGE SCALE GENOMIC DNA]</scope>
    <source>
        <strain evidence="9 10">DSM 11053</strain>
    </source>
</reference>
<gene>
    <name evidence="9" type="ORF">FHX39_001020</name>
</gene>
<dbReference type="Proteomes" id="UP000565572">
    <property type="component" value="Unassembled WGS sequence"/>
</dbReference>
<dbReference type="PANTHER" id="PTHR13414">
    <property type="entry name" value="HUEL-CATION TRANSPORTER"/>
    <property type="match status" value="1"/>
</dbReference>
<dbReference type="RefSeq" id="WP_332836672.1">
    <property type="nucleotide sequence ID" value="NZ_JACHZG010000001.1"/>
</dbReference>
<keyword evidence="3 7" id="KW-0812">Transmembrane</keyword>
<feature type="transmembrane region" description="Helical" evidence="7">
    <location>
        <begin position="46"/>
        <end position="69"/>
    </location>
</feature>
<evidence type="ECO:0000259" key="8">
    <source>
        <dbReference type="Pfam" id="PF01545"/>
    </source>
</evidence>
<keyword evidence="5 7" id="KW-0472">Membrane</keyword>
<keyword evidence="4 7" id="KW-1133">Transmembrane helix</keyword>
<dbReference type="GO" id="GO:0006829">
    <property type="term" value="P:zinc ion transport"/>
    <property type="evidence" value="ECO:0007669"/>
    <property type="project" value="InterPro"/>
</dbReference>
<evidence type="ECO:0000256" key="5">
    <source>
        <dbReference type="ARBA" id="ARBA00023136"/>
    </source>
</evidence>
<evidence type="ECO:0000256" key="7">
    <source>
        <dbReference type="SAM" id="Phobius"/>
    </source>
</evidence>
<evidence type="ECO:0000256" key="4">
    <source>
        <dbReference type="ARBA" id="ARBA00022989"/>
    </source>
</evidence>
<feature type="domain" description="Cation efflux protein transmembrane" evidence="8">
    <location>
        <begin position="49"/>
        <end position="255"/>
    </location>
</feature>
<proteinExistence type="predicted"/>
<evidence type="ECO:0000313" key="10">
    <source>
        <dbReference type="Proteomes" id="UP000565572"/>
    </source>
</evidence>
<dbReference type="Pfam" id="PF01545">
    <property type="entry name" value="Cation_efflux"/>
    <property type="match status" value="1"/>
</dbReference>
<dbReference type="InterPro" id="IPR002524">
    <property type="entry name" value="Cation_efflux"/>
</dbReference>
<accession>A0A7W5P6P6</accession>
<comment type="caution">
    <text evidence="9">The sequence shown here is derived from an EMBL/GenBank/DDBJ whole genome shotgun (WGS) entry which is preliminary data.</text>
</comment>
<keyword evidence="2" id="KW-0813">Transport</keyword>
<dbReference type="AlphaFoldDB" id="A0A7W5P6P6"/>
<feature type="transmembrane region" description="Helical" evidence="7">
    <location>
        <begin position="208"/>
        <end position="227"/>
    </location>
</feature>
<dbReference type="SUPFAM" id="SSF161111">
    <property type="entry name" value="Cation efflux protein transmembrane domain-like"/>
    <property type="match status" value="1"/>
</dbReference>